<name>A0A382XID0_9ZZZZ</name>
<dbReference type="Pfam" id="PF25106">
    <property type="entry name" value="VWA_4"/>
    <property type="match status" value="1"/>
</dbReference>
<dbReference type="PROSITE" id="PS50234">
    <property type="entry name" value="VWFA"/>
    <property type="match status" value="1"/>
</dbReference>
<dbReference type="Gene3D" id="3.40.50.410">
    <property type="entry name" value="von Willebrand factor, type A domain"/>
    <property type="match status" value="1"/>
</dbReference>
<organism evidence="5">
    <name type="scientific">marine metagenome</name>
    <dbReference type="NCBI Taxonomy" id="408172"/>
    <lineage>
        <taxon>unclassified sequences</taxon>
        <taxon>metagenomes</taxon>
        <taxon>ecological metagenomes</taxon>
    </lineage>
</organism>
<dbReference type="InterPro" id="IPR002035">
    <property type="entry name" value="VWF_A"/>
</dbReference>
<keyword evidence="3" id="KW-0732">Signal</keyword>
<dbReference type="InterPro" id="IPR052969">
    <property type="entry name" value="Thr-specific_kinase-like"/>
</dbReference>
<gene>
    <name evidence="5" type="ORF">METZ01_LOCUS423438</name>
</gene>
<dbReference type="AlphaFoldDB" id="A0A382XID0"/>
<evidence type="ECO:0000259" key="4">
    <source>
        <dbReference type="PROSITE" id="PS50234"/>
    </source>
</evidence>
<dbReference type="GO" id="GO:0005737">
    <property type="term" value="C:cytoplasm"/>
    <property type="evidence" value="ECO:0007669"/>
    <property type="project" value="TreeGrafter"/>
</dbReference>
<dbReference type="SUPFAM" id="SSF53300">
    <property type="entry name" value="vWA-like"/>
    <property type="match status" value="1"/>
</dbReference>
<comment type="subcellular location">
    <subcellularLocation>
        <location evidence="1">Secreted</location>
    </subcellularLocation>
</comment>
<evidence type="ECO:0000313" key="5">
    <source>
        <dbReference type="EMBL" id="SVD70584.1"/>
    </source>
</evidence>
<dbReference type="InterPro" id="IPR036465">
    <property type="entry name" value="vWFA_dom_sf"/>
</dbReference>
<feature type="non-terminal residue" evidence="5">
    <location>
        <position position="261"/>
    </location>
</feature>
<evidence type="ECO:0000256" key="2">
    <source>
        <dbReference type="ARBA" id="ARBA00022525"/>
    </source>
</evidence>
<protein>
    <recommendedName>
        <fullName evidence="4">VWFA domain-containing protein</fullName>
    </recommendedName>
</protein>
<reference evidence="5" key="1">
    <citation type="submission" date="2018-05" db="EMBL/GenBank/DDBJ databases">
        <authorList>
            <person name="Lanie J.A."/>
            <person name="Ng W.-L."/>
            <person name="Kazmierczak K.M."/>
            <person name="Andrzejewski T.M."/>
            <person name="Davidsen T.M."/>
            <person name="Wayne K.J."/>
            <person name="Tettelin H."/>
            <person name="Glass J.I."/>
            <person name="Rusch D."/>
            <person name="Podicherti R."/>
            <person name="Tsui H.-C.T."/>
            <person name="Winkler M.E."/>
        </authorList>
    </citation>
    <scope>NUCLEOTIDE SEQUENCE</scope>
</reference>
<dbReference type="InterPro" id="IPR056861">
    <property type="entry name" value="HMCN1-like_VWA"/>
</dbReference>
<accession>A0A382XID0</accession>
<dbReference type="PANTHER" id="PTHR47763">
    <property type="entry name" value="ALPHA-PROTEIN KINASE VWKA"/>
    <property type="match status" value="1"/>
</dbReference>
<keyword evidence="2" id="KW-0964">Secreted</keyword>
<proteinExistence type="predicted"/>
<sequence length="261" mass="28275">MKKFVLPFALALAVLPLQADKKDKKAAKKEKEKIEVCFVLDTTGSMGGLIEGAKQKIWSIANEILASKPTPDLRIGLIGYRDRSDAYVTKTYDLSEDIDDIYAKLMKFQAQGGGDTPESVNQAIHEAVTKMKWDKNRKVLKMIFLVGDAPPHMDYQDDVKYPAVCEKAAKNDIIINTVQCGAMASATPIWKEIAKLAEGDYVAIAQSGGVAAISTPVDAKIAEINRELGGTVVAYGSKALRGRVVSKLELADEAEAEVAAD</sequence>
<dbReference type="GO" id="GO:0004674">
    <property type="term" value="F:protein serine/threonine kinase activity"/>
    <property type="evidence" value="ECO:0007669"/>
    <property type="project" value="TreeGrafter"/>
</dbReference>
<dbReference type="PANTHER" id="PTHR47763:SF1">
    <property type="entry name" value="DUF659 DOMAIN-CONTAINING PROTEIN"/>
    <property type="match status" value="1"/>
</dbReference>
<evidence type="ECO:0000256" key="3">
    <source>
        <dbReference type="ARBA" id="ARBA00022729"/>
    </source>
</evidence>
<dbReference type="SMART" id="SM00327">
    <property type="entry name" value="VWA"/>
    <property type="match status" value="1"/>
</dbReference>
<feature type="domain" description="VWFA" evidence="4">
    <location>
        <begin position="35"/>
        <end position="228"/>
    </location>
</feature>
<dbReference type="EMBL" id="UINC01167858">
    <property type="protein sequence ID" value="SVD70584.1"/>
    <property type="molecule type" value="Genomic_DNA"/>
</dbReference>
<evidence type="ECO:0000256" key="1">
    <source>
        <dbReference type="ARBA" id="ARBA00004613"/>
    </source>
</evidence>
<dbReference type="CDD" id="cd00198">
    <property type="entry name" value="vWFA"/>
    <property type="match status" value="1"/>
</dbReference>